<dbReference type="OrthoDB" id="5599437at2"/>
<evidence type="ECO:0000313" key="5">
    <source>
        <dbReference type="Proteomes" id="UP000295531"/>
    </source>
</evidence>
<dbReference type="GO" id="GO:0009898">
    <property type="term" value="C:cytoplasmic side of plasma membrane"/>
    <property type="evidence" value="ECO:0007669"/>
    <property type="project" value="InterPro"/>
</dbReference>
<gene>
    <name evidence="4" type="ORF">DEU29_11933</name>
</gene>
<dbReference type="CDD" id="cd16323">
    <property type="entry name" value="Syd"/>
    <property type="match status" value="1"/>
</dbReference>
<name>A0A4R6NZT5_9GAMM</name>
<keyword evidence="5" id="KW-1185">Reference proteome</keyword>
<dbReference type="InterPro" id="IPR009948">
    <property type="entry name" value="Syd"/>
</dbReference>
<dbReference type="Proteomes" id="UP000295531">
    <property type="component" value="Unassembled WGS sequence"/>
</dbReference>
<proteinExistence type="predicted"/>
<reference evidence="4 5" key="1">
    <citation type="submission" date="2019-03" db="EMBL/GenBank/DDBJ databases">
        <title>Freshwater and sediment microbial communities from various areas in North America, analyzing microbe dynamics in response to fracking.</title>
        <authorList>
            <person name="Lamendella R."/>
        </authorList>
    </citation>
    <scope>NUCLEOTIDE SEQUENCE [LARGE SCALE GENOMIC DNA]</scope>
    <source>
        <strain evidence="4 5">18_TX</strain>
    </source>
</reference>
<dbReference type="AlphaFoldDB" id="A0A4R6NZT5"/>
<keyword evidence="3" id="KW-0472">Membrane</keyword>
<dbReference type="InterPro" id="IPR038228">
    <property type="entry name" value="Syd_sf"/>
</dbReference>
<keyword evidence="2" id="KW-0997">Cell inner membrane</keyword>
<evidence type="ECO:0000256" key="3">
    <source>
        <dbReference type="ARBA" id="ARBA00023136"/>
    </source>
</evidence>
<evidence type="ECO:0000313" key="4">
    <source>
        <dbReference type="EMBL" id="TDP28958.1"/>
    </source>
</evidence>
<dbReference type="Pfam" id="PF07348">
    <property type="entry name" value="Syd"/>
    <property type="match status" value="1"/>
</dbReference>
<sequence>MSTALDRLIERYVNEVSPLHAEYVSEWQSPIYVNVIDDDVVEWQPVKQQPPLDFSPLEAALELTFHEHVKSFYGRWFSGDLAVSVTHNDEQHGVSLLQAQGPEDAERLLQNITGHILMKRKLKQPETVFIGLVDEVDDLLLSIDNATGAIGLEWIGKPQHEVLYAELDDFLAACTPVNLAK</sequence>
<dbReference type="NCBIfam" id="NF003439">
    <property type="entry name" value="PRK04968.1"/>
    <property type="match status" value="1"/>
</dbReference>
<dbReference type="Gene3D" id="3.40.1580.20">
    <property type="entry name" value="Syd protein"/>
    <property type="match status" value="1"/>
</dbReference>
<evidence type="ECO:0000256" key="1">
    <source>
        <dbReference type="ARBA" id="ARBA00022475"/>
    </source>
</evidence>
<comment type="caution">
    <text evidence="4">The sequence shown here is derived from an EMBL/GenBank/DDBJ whole genome shotgun (WGS) entry which is preliminary data.</text>
</comment>
<protein>
    <submittedName>
        <fullName evidence="4">SecY interacting protein Syd</fullName>
    </submittedName>
</protein>
<accession>A0A4R6NZT5</accession>
<dbReference type="EMBL" id="SNXI01000019">
    <property type="protein sequence ID" value="TDP28958.1"/>
    <property type="molecule type" value="Genomic_DNA"/>
</dbReference>
<keyword evidence="1" id="KW-1003">Cell membrane</keyword>
<dbReference type="RefSeq" id="WP_133540545.1">
    <property type="nucleotide sequence ID" value="NZ_SNXI01000019.1"/>
</dbReference>
<evidence type="ECO:0000256" key="2">
    <source>
        <dbReference type="ARBA" id="ARBA00022519"/>
    </source>
</evidence>
<organism evidence="4 5">
    <name type="scientific">Idiomarina aquatica</name>
    <dbReference type="NCBI Taxonomy" id="1327752"/>
    <lineage>
        <taxon>Bacteria</taxon>
        <taxon>Pseudomonadati</taxon>
        <taxon>Pseudomonadota</taxon>
        <taxon>Gammaproteobacteria</taxon>
        <taxon>Alteromonadales</taxon>
        <taxon>Idiomarinaceae</taxon>
        <taxon>Idiomarina</taxon>
    </lineage>
</organism>